<dbReference type="SUPFAM" id="SSF53659">
    <property type="entry name" value="Isocitrate/Isopropylmalate dehydrogenase-like"/>
    <property type="match status" value="1"/>
</dbReference>
<comment type="subcellular location">
    <subcellularLocation>
        <location evidence="10">Cytoplasm</location>
    </subcellularLocation>
    <text evidence="10">Associated with the membrane possibly through PlsY.</text>
</comment>
<comment type="subunit">
    <text evidence="9 10">Homodimer. Probably interacts with PlsY.</text>
</comment>
<comment type="catalytic activity">
    <reaction evidence="1 10">
        <text>a fatty acyl-[ACP] + phosphate = an acyl phosphate + holo-[ACP]</text>
        <dbReference type="Rhea" id="RHEA:42292"/>
        <dbReference type="Rhea" id="RHEA-COMP:9685"/>
        <dbReference type="Rhea" id="RHEA-COMP:14125"/>
        <dbReference type="ChEBI" id="CHEBI:43474"/>
        <dbReference type="ChEBI" id="CHEBI:59918"/>
        <dbReference type="ChEBI" id="CHEBI:64479"/>
        <dbReference type="ChEBI" id="CHEBI:138651"/>
        <dbReference type="EC" id="2.3.1.274"/>
    </reaction>
</comment>
<dbReference type="GO" id="GO:0008654">
    <property type="term" value="P:phospholipid biosynthetic process"/>
    <property type="evidence" value="ECO:0007669"/>
    <property type="project" value="UniProtKB-KW"/>
</dbReference>
<keyword evidence="5 10" id="KW-0443">Lipid metabolism</keyword>
<gene>
    <name evidence="10" type="primary">plsX</name>
    <name evidence="11" type="ORF">C2869_05685</name>
</gene>
<comment type="function">
    <text evidence="10">Catalyzes the reversible formation of acyl-phosphate (acyl-PO(4)) from acyl-[acyl-carrier-protein] (acyl-ACP). This enzyme utilizes acyl-ACP as fatty acyl donor, but not acyl-CoA.</text>
</comment>
<evidence type="ECO:0000256" key="5">
    <source>
        <dbReference type="ARBA" id="ARBA00023098"/>
    </source>
</evidence>
<organism evidence="11 12">
    <name type="scientific">Saccharobesus litoralis</name>
    <dbReference type="NCBI Taxonomy" id="2172099"/>
    <lineage>
        <taxon>Bacteria</taxon>
        <taxon>Pseudomonadati</taxon>
        <taxon>Pseudomonadota</taxon>
        <taxon>Gammaproteobacteria</taxon>
        <taxon>Alteromonadales</taxon>
        <taxon>Alteromonadaceae</taxon>
        <taxon>Saccharobesus</taxon>
    </lineage>
</organism>
<evidence type="ECO:0000256" key="9">
    <source>
        <dbReference type="ARBA" id="ARBA00046608"/>
    </source>
</evidence>
<dbReference type="Pfam" id="PF02504">
    <property type="entry name" value="FA_synthesis"/>
    <property type="match status" value="1"/>
</dbReference>
<dbReference type="EMBL" id="CP026604">
    <property type="protein sequence ID" value="AWB65963.1"/>
    <property type="molecule type" value="Genomic_DNA"/>
</dbReference>
<keyword evidence="2 10" id="KW-0963">Cytoplasm</keyword>
<dbReference type="OrthoDB" id="9806408at2"/>
<keyword evidence="3 10" id="KW-0444">Lipid biosynthesis</keyword>
<evidence type="ECO:0000256" key="4">
    <source>
        <dbReference type="ARBA" id="ARBA00022679"/>
    </source>
</evidence>
<evidence type="ECO:0000313" key="12">
    <source>
        <dbReference type="Proteomes" id="UP000244441"/>
    </source>
</evidence>
<comment type="similarity">
    <text evidence="10">Belongs to the PlsX family.</text>
</comment>
<evidence type="ECO:0000256" key="8">
    <source>
        <dbReference type="ARBA" id="ARBA00024069"/>
    </source>
</evidence>
<accession>A0A2S0VP46</accession>
<keyword evidence="12" id="KW-1185">Reference proteome</keyword>
<dbReference type="KEGG" id="cate:C2869_05685"/>
<dbReference type="GO" id="GO:0005737">
    <property type="term" value="C:cytoplasm"/>
    <property type="evidence" value="ECO:0007669"/>
    <property type="project" value="UniProtKB-SubCell"/>
</dbReference>
<evidence type="ECO:0000313" key="11">
    <source>
        <dbReference type="EMBL" id="AWB65963.1"/>
    </source>
</evidence>
<dbReference type="PANTHER" id="PTHR30100:SF1">
    <property type="entry name" value="PHOSPHATE ACYLTRANSFERASE"/>
    <property type="match status" value="1"/>
</dbReference>
<keyword evidence="11" id="KW-0012">Acyltransferase</keyword>
<keyword evidence="6 10" id="KW-0594">Phospholipid biosynthesis</keyword>
<dbReference type="InterPro" id="IPR003664">
    <property type="entry name" value="FA_synthesis"/>
</dbReference>
<dbReference type="HAMAP" id="MF_00019">
    <property type="entry name" value="PlsX"/>
    <property type="match status" value="1"/>
</dbReference>
<proteinExistence type="inferred from homology"/>
<evidence type="ECO:0000256" key="6">
    <source>
        <dbReference type="ARBA" id="ARBA00023209"/>
    </source>
</evidence>
<evidence type="ECO:0000256" key="10">
    <source>
        <dbReference type="HAMAP-Rule" id="MF_00019"/>
    </source>
</evidence>
<keyword evidence="7 10" id="KW-1208">Phospholipid metabolism</keyword>
<evidence type="ECO:0000256" key="1">
    <source>
        <dbReference type="ARBA" id="ARBA00001232"/>
    </source>
</evidence>
<evidence type="ECO:0000256" key="2">
    <source>
        <dbReference type="ARBA" id="ARBA00022490"/>
    </source>
</evidence>
<sequence>MVNLTIALDAMGGDNGPPVTIPAAIEALAANKSLKFLVFGDQYQINPFIQNTPKSVLDRLEIIHCTQSVSMDEKPSLALRQKPESSMRLALEAVKNGEAQACVSAGNTGALITIAYYVLKMLPGISRPALVTAMPSLSGHKTYLLDLGANVDVDELTLHQFALMGSVLAEAKGTPNHTKPRVGLLNVGEEEIKGSSKIKRAAKLINDDDEINYVGYVEGNDIFTERADVVVCDGYVGNVSLKACEGIAKLVVESIKEAVGKSWVSKLLAFLALPTLKKMYKRVNPDQYNGASLLGLRGIVIKSHGNASKDGFKYAIVEAVNEIEHKVPEAIGHRIAALNERS</sequence>
<dbReference type="UniPathway" id="UPA00085"/>
<evidence type="ECO:0000256" key="3">
    <source>
        <dbReference type="ARBA" id="ARBA00022516"/>
    </source>
</evidence>
<dbReference type="RefSeq" id="WP_108602035.1">
    <property type="nucleotide sequence ID" value="NZ_CP026604.1"/>
</dbReference>
<dbReference type="PIRSF" id="PIRSF002465">
    <property type="entry name" value="Phsphlp_syn_PlsX"/>
    <property type="match status" value="1"/>
</dbReference>
<dbReference type="InterPro" id="IPR012281">
    <property type="entry name" value="Phospholipid_synth_PlsX-like"/>
</dbReference>
<dbReference type="EC" id="2.3.1.274" evidence="8 10"/>
<dbReference type="GO" id="GO:0006633">
    <property type="term" value="P:fatty acid biosynthetic process"/>
    <property type="evidence" value="ECO:0007669"/>
    <property type="project" value="UniProtKB-UniRule"/>
</dbReference>
<reference evidence="11 12" key="1">
    <citation type="submission" date="2018-01" db="EMBL/GenBank/DDBJ databases">
        <title>Genome sequence of a Cantenovulum-like bacteria.</title>
        <authorList>
            <person name="Tan W.R."/>
            <person name="Lau N.-S."/>
            <person name="Go F."/>
            <person name="Amirul A.-A.A."/>
        </authorList>
    </citation>
    <scope>NUCLEOTIDE SEQUENCE [LARGE SCALE GENOMIC DNA]</scope>
    <source>
        <strain evidence="11 12">CCB-QB4</strain>
    </source>
</reference>
<dbReference type="AlphaFoldDB" id="A0A2S0VP46"/>
<dbReference type="PANTHER" id="PTHR30100">
    <property type="entry name" value="FATTY ACID/PHOSPHOLIPID SYNTHESIS PROTEIN PLSX"/>
    <property type="match status" value="1"/>
</dbReference>
<name>A0A2S0VP46_9ALTE</name>
<dbReference type="Proteomes" id="UP000244441">
    <property type="component" value="Chromosome"/>
</dbReference>
<keyword evidence="4 10" id="KW-0808">Transferase</keyword>
<dbReference type="Gene3D" id="3.40.718.10">
    <property type="entry name" value="Isopropylmalate Dehydrogenase"/>
    <property type="match status" value="1"/>
</dbReference>
<protein>
    <recommendedName>
        <fullName evidence="8 10">Phosphate acyltransferase</fullName>
        <ecNumber evidence="8 10">2.3.1.274</ecNumber>
    </recommendedName>
    <alternativeName>
        <fullName evidence="10">Acyl-ACP phosphotransacylase</fullName>
    </alternativeName>
    <alternativeName>
        <fullName evidence="10">Acyl-[acyl-carrier-protein]--phosphate acyltransferase</fullName>
    </alternativeName>
    <alternativeName>
        <fullName evidence="10">Phosphate-acyl-ACP acyltransferase</fullName>
    </alternativeName>
</protein>
<comment type="pathway">
    <text evidence="10">Lipid metabolism; phospholipid metabolism.</text>
</comment>
<dbReference type="NCBIfam" id="TIGR00182">
    <property type="entry name" value="plsX"/>
    <property type="match status" value="1"/>
</dbReference>
<evidence type="ECO:0000256" key="7">
    <source>
        <dbReference type="ARBA" id="ARBA00023264"/>
    </source>
</evidence>
<dbReference type="GO" id="GO:0043811">
    <property type="term" value="F:phosphate:acyl-[acyl carrier protein] acyltransferase activity"/>
    <property type="evidence" value="ECO:0007669"/>
    <property type="project" value="UniProtKB-UniRule"/>
</dbReference>